<dbReference type="GO" id="GO:0005737">
    <property type="term" value="C:cytoplasm"/>
    <property type="evidence" value="ECO:0007669"/>
    <property type="project" value="InterPro"/>
</dbReference>
<dbReference type="CDD" id="cd18623">
    <property type="entry name" value="GH32_ScrB-like"/>
    <property type="match status" value="1"/>
</dbReference>
<dbReference type="InterPro" id="IPR023296">
    <property type="entry name" value="Glyco_hydro_beta-prop_sf"/>
</dbReference>
<dbReference type="InterPro" id="IPR051214">
    <property type="entry name" value="GH32_Enzymes"/>
</dbReference>
<dbReference type="GO" id="GO:0004564">
    <property type="term" value="F:beta-fructofuranosidase activity"/>
    <property type="evidence" value="ECO:0007669"/>
    <property type="project" value="UniProtKB-EC"/>
</dbReference>
<feature type="domain" description="Glycosyl hydrolase family 32 N-terminal" evidence="6">
    <location>
        <begin position="32"/>
        <end position="337"/>
    </location>
</feature>
<keyword evidence="8" id="KW-1185">Reference proteome</keyword>
<dbReference type="InterPro" id="IPR001362">
    <property type="entry name" value="Glyco_hydro_32"/>
</dbReference>
<dbReference type="SUPFAM" id="SSF75005">
    <property type="entry name" value="Arabinanase/levansucrase/invertase"/>
    <property type="match status" value="1"/>
</dbReference>
<feature type="chain" id="PRO_5028898758" description="Sucrose-6-phosphate hydrolase" evidence="5">
    <location>
        <begin position="21"/>
        <end position="481"/>
    </location>
</feature>
<dbReference type="Proteomes" id="UP000322000">
    <property type="component" value="Chromosome 2"/>
</dbReference>
<evidence type="ECO:0000256" key="4">
    <source>
        <dbReference type="RuleBase" id="RU362110"/>
    </source>
</evidence>
<keyword evidence="2 4" id="KW-0378">Hydrolase</keyword>
<dbReference type="GO" id="GO:0005975">
    <property type="term" value="P:carbohydrate metabolic process"/>
    <property type="evidence" value="ECO:0007669"/>
    <property type="project" value="InterPro"/>
</dbReference>
<evidence type="ECO:0000256" key="5">
    <source>
        <dbReference type="SAM" id="SignalP"/>
    </source>
</evidence>
<dbReference type="Pfam" id="PF00251">
    <property type="entry name" value="Glyco_hydro_32N"/>
    <property type="match status" value="1"/>
</dbReference>
<dbReference type="OrthoDB" id="202537at2759"/>
<dbReference type="KEGG" id="tnl:113506951"/>
<protein>
    <recommendedName>
        <fullName evidence="4">Sucrose-6-phosphate hydrolase</fullName>
        <ecNumber evidence="4">3.2.1.26</ecNumber>
    </recommendedName>
</protein>
<dbReference type="InterPro" id="IPR013189">
    <property type="entry name" value="Glyco_hydro_32_C"/>
</dbReference>
<keyword evidence="3 4" id="KW-0326">Glycosidase</keyword>
<dbReference type="EC" id="3.2.1.26" evidence="4"/>
<comment type="similarity">
    <text evidence="1 4">Belongs to the glycosyl hydrolase 32 family.</text>
</comment>
<evidence type="ECO:0000313" key="9">
    <source>
        <dbReference type="RefSeq" id="XP_026745599.1"/>
    </source>
</evidence>
<name>A0A7E5WYP0_TRINI</name>
<feature type="signal peptide" evidence="5">
    <location>
        <begin position="1"/>
        <end position="20"/>
    </location>
</feature>
<evidence type="ECO:0000259" key="6">
    <source>
        <dbReference type="Pfam" id="PF00251"/>
    </source>
</evidence>
<dbReference type="PROSITE" id="PS00609">
    <property type="entry name" value="GLYCOSYL_HYDROL_F32"/>
    <property type="match status" value="1"/>
</dbReference>
<dbReference type="InParanoid" id="A0A7E5WYP0"/>
<dbReference type="InterPro" id="IPR006232">
    <property type="entry name" value="Suc6P_hydrolase"/>
</dbReference>
<evidence type="ECO:0000256" key="1">
    <source>
        <dbReference type="ARBA" id="ARBA00009902"/>
    </source>
</evidence>
<dbReference type="PANTHER" id="PTHR43101">
    <property type="entry name" value="BETA-FRUCTOSIDASE"/>
    <property type="match status" value="1"/>
</dbReference>
<sequence length="481" mass="55690">MLVIVTKFLLIALCFYRCSANNVSARYYPRYHLAPPYGWMNDPNGFCVFNNEFHLFYQFNPESSQDPGIAHWGHARSADLFHWEHLPIAMYPDRSFDKTGVFSGSALIENRTMYLFYTGNVNFPNQYPERVQRQALAFSKDGVHVEKYEGNPILKAENRQPHIRDPKVWKHGNTYYMVLGNSYNNHTVGRVLLYTSKDLVSWTEASILGESDGSMGYMWECPDFFELGGKFVLLFSPQGLEPRGDKYRNLYQTGYIVGNFDYESKLFTPLTEFMELDHGHDFYATQTTLDTRGNRVVVAWFDMWEQNYPDQQDGFNGQMTLPRYLYLTRDFRLLQKPVRQVSNIRGRKLYSGRAKPNNVIKLDDNSAEIRVVAARLKNFELLIESENNTVSISYDYRKGKVTLDRGGNDGVRRTNWRPSLKLYWQIFIDASSIEVFCGNGEVTFSSRFFPTGNVSIRVGDDSQADELTVFKLKRSVDVPDQ</sequence>
<reference evidence="9" key="1">
    <citation type="submission" date="2025-08" db="UniProtKB">
        <authorList>
            <consortium name="RefSeq"/>
        </authorList>
    </citation>
    <scope>IDENTIFICATION</scope>
</reference>
<dbReference type="PANTHER" id="PTHR43101:SF1">
    <property type="entry name" value="BETA-FRUCTOSIDASE"/>
    <property type="match status" value="1"/>
</dbReference>
<feature type="domain" description="Glycosyl hydrolase family 32 C-terminal" evidence="7">
    <location>
        <begin position="368"/>
        <end position="454"/>
    </location>
</feature>
<evidence type="ECO:0000256" key="2">
    <source>
        <dbReference type="ARBA" id="ARBA00022801"/>
    </source>
</evidence>
<dbReference type="SMART" id="SM00640">
    <property type="entry name" value="Glyco_32"/>
    <property type="match status" value="1"/>
</dbReference>
<accession>A0A7E5WYP0</accession>
<dbReference type="AlphaFoldDB" id="A0A7E5WYP0"/>
<dbReference type="Gene3D" id="2.60.120.560">
    <property type="entry name" value="Exo-inulinase, domain 1"/>
    <property type="match status" value="1"/>
</dbReference>
<dbReference type="InterPro" id="IPR018053">
    <property type="entry name" value="Glyco_hydro_32_AS"/>
</dbReference>
<dbReference type="Pfam" id="PF08244">
    <property type="entry name" value="Glyco_hydro_32C"/>
    <property type="match status" value="1"/>
</dbReference>
<dbReference type="InterPro" id="IPR013320">
    <property type="entry name" value="ConA-like_dom_sf"/>
</dbReference>
<dbReference type="SUPFAM" id="SSF49899">
    <property type="entry name" value="Concanavalin A-like lectins/glucanases"/>
    <property type="match status" value="1"/>
</dbReference>
<dbReference type="RefSeq" id="XP_026745599.1">
    <property type="nucleotide sequence ID" value="XM_026889798.1"/>
</dbReference>
<dbReference type="GeneID" id="113506951"/>
<dbReference type="InterPro" id="IPR013148">
    <property type="entry name" value="Glyco_hydro_32_N"/>
</dbReference>
<evidence type="ECO:0000256" key="3">
    <source>
        <dbReference type="ARBA" id="ARBA00023295"/>
    </source>
</evidence>
<keyword evidence="5" id="KW-0732">Signal</keyword>
<gene>
    <name evidence="9" type="primary">LOC113506951</name>
</gene>
<evidence type="ECO:0000259" key="7">
    <source>
        <dbReference type="Pfam" id="PF08244"/>
    </source>
</evidence>
<dbReference type="NCBIfam" id="TIGR01322">
    <property type="entry name" value="scrB_fam"/>
    <property type="match status" value="1"/>
</dbReference>
<comment type="catalytic activity">
    <reaction evidence="4">
        <text>Hydrolysis of terminal non-reducing beta-D-fructofuranoside residues in beta-D-fructofuranosides.</text>
        <dbReference type="EC" id="3.2.1.26"/>
    </reaction>
</comment>
<organism evidence="8 9">
    <name type="scientific">Trichoplusia ni</name>
    <name type="common">Cabbage looper</name>
    <dbReference type="NCBI Taxonomy" id="7111"/>
    <lineage>
        <taxon>Eukaryota</taxon>
        <taxon>Metazoa</taxon>
        <taxon>Ecdysozoa</taxon>
        <taxon>Arthropoda</taxon>
        <taxon>Hexapoda</taxon>
        <taxon>Insecta</taxon>
        <taxon>Pterygota</taxon>
        <taxon>Neoptera</taxon>
        <taxon>Endopterygota</taxon>
        <taxon>Lepidoptera</taxon>
        <taxon>Glossata</taxon>
        <taxon>Ditrysia</taxon>
        <taxon>Noctuoidea</taxon>
        <taxon>Noctuidae</taxon>
        <taxon>Plusiinae</taxon>
        <taxon>Trichoplusia</taxon>
    </lineage>
</organism>
<evidence type="ECO:0000313" key="8">
    <source>
        <dbReference type="Proteomes" id="UP000322000"/>
    </source>
</evidence>
<dbReference type="Gene3D" id="2.115.10.20">
    <property type="entry name" value="Glycosyl hydrolase domain, family 43"/>
    <property type="match status" value="1"/>
</dbReference>
<proteinExistence type="inferred from homology"/>